<comment type="caution">
    <text evidence="3">The sequence shown here is derived from an EMBL/GenBank/DDBJ whole genome shotgun (WGS) entry which is preliminary data.</text>
</comment>
<evidence type="ECO:0000259" key="2">
    <source>
        <dbReference type="Pfam" id="PF02517"/>
    </source>
</evidence>
<name>A0ABW9UHX1_9BACL</name>
<feature type="transmembrane region" description="Helical" evidence="1">
    <location>
        <begin position="247"/>
        <end position="264"/>
    </location>
</feature>
<feature type="transmembrane region" description="Helical" evidence="1">
    <location>
        <begin position="79"/>
        <end position="101"/>
    </location>
</feature>
<feature type="transmembrane region" description="Helical" evidence="1">
    <location>
        <begin position="45"/>
        <end position="67"/>
    </location>
</feature>
<feature type="transmembrane region" description="Helical" evidence="1">
    <location>
        <begin position="208"/>
        <end position="227"/>
    </location>
</feature>
<evidence type="ECO:0000313" key="3">
    <source>
        <dbReference type="EMBL" id="MVQ37470.1"/>
    </source>
</evidence>
<dbReference type="Proteomes" id="UP000467637">
    <property type="component" value="Unassembled WGS sequence"/>
</dbReference>
<keyword evidence="3" id="KW-0482">Metalloprotease</keyword>
<keyword evidence="4" id="KW-1185">Reference proteome</keyword>
<reference evidence="3 4" key="1">
    <citation type="submission" date="2019-12" db="EMBL/GenBank/DDBJ databases">
        <authorList>
            <person name="Huq M.A."/>
        </authorList>
    </citation>
    <scope>NUCLEOTIDE SEQUENCE [LARGE SCALE GENOMIC DNA]</scope>
    <source>
        <strain evidence="3 4">MAH-34</strain>
    </source>
</reference>
<dbReference type="InterPro" id="IPR003675">
    <property type="entry name" value="Rce1/LyrA-like_dom"/>
</dbReference>
<keyword evidence="1" id="KW-1133">Transmembrane helix</keyword>
<keyword evidence="3" id="KW-0378">Hydrolase</keyword>
<keyword evidence="1" id="KW-0472">Membrane</keyword>
<feature type="transmembrane region" description="Helical" evidence="1">
    <location>
        <begin position="183"/>
        <end position="201"/>
    </location>
</feature>
<dbReference type="GO" id="GO:0008237">
    <property type="term" value="F:metallopeptidase activity"/>
    <property type="evidence" value="ECO:0007669"/>
    <property type="project" value="UniProtKB-KW"/>
</dbReference>
<proteinExistence type="predicted"/>
<dbReference type="EMBL" id="WSEM01000016">
    <property type="protein sequence ID" value="MVQ37470.1"/>
    <property type="molecule type" value="Genomic_DNA"/>
</dbReference>
<feature type="transmembrane region" description="Helical" evidence="1">
    <location>
        <begin position="113"/>
        <end position="131"/>
    </location>
</feature>
<dbReference type="InterPro" id="IPR042150">
    <property type="entry name" value="MmRce1-like"/>
</dbReference>
<accession>A0ABW9UHX1</accession>
<feature type="transmembrane region" description="Helical" evidence="1">
    <location>
        <begin position="152"/>
        <end position="171"/>
    </location>
</feature>
<evidence type="ECO:0000256" key="1">
    <source>
        <dbReference type="SAM" id="Phobius"/>
    </source>
</evidence>
<keyword evidence="3" id="KW-0645">Protease</keyword>
<organism evidence="3 4">
    <name type="scientific">Paenibacillus anseongense</name>
    <dbReference type="NCBI Taxonomy" id="2682845"/>
    <lineage>
        <taxon>Bacteria</taxon>
        <taxon>Bacillati</taxon>
        <taxon>Bacillota</taxon>
        <taxon>Bacilli</taxon>
        <taxon>Bacillales</taxon>
        <taxon>Paenibacillaceae</taxon>
        <taxon>Paenibacillus</taxon>
    </lineage>
</organism>
<feature type="domain" description="CAAX prenyl protease 2/Lysostaphin resistance protein A-like" evidence="2">
    <location>
        <begin position="117"/>
        <end position="221"/>
    </location>
</feature>
<dbReference type="PANTHER" id="PTHR35797:SF1">
    <property type="entry name" value="PROTEASE"/>
    <property type="match status" value="1"/>
</dbReference>
<dbReference type="PROSITE" id="PS51257">
    <property type="entry name" value="PROKAR_LIPOPROTEIN"/>
    <property type="match status" value="1"/>
</dbReference>
<sequence length="271" mass="30612">MMKFISDKRFRNILLFSFLAISCGWVGRLVDLKTGTDANGSLGQLIWIVTPLLAMTLLRVFCGDGWHDFGVRPDFKKHSFLYMVSALFSPCCACIILLIGHGTLLDTTPLSPLFFSAVGMAILPSFIKNIFEEFAWRGYLAPKVYALGWNMLLSHIYVGLIWAVWHFPYLFLFVEPTENMITLLPRLVLGVVILSVVYGEIRLLTNSVWPAVVMHTIGNAFIDTLISKKFIVIHEGYSFLMMPSPDGVFSMVITGLIGLWLYKIRVKSMRS</sequence>
<evidence type="ECO:0000313" key="4">
    <source>
        <dbReference type="Proteomes" id="UP000467637"/>
    </source>
</evidence>
<dbReference type="Pfam" id="PF02517">
    <property type="entry name" value="Rce1-like"/>
    <property type="match status" value="1"/>
</dbReference>
<gene>
    <name evidence="3" type="ORF">GON05_22870</name>
</gene>
<keyword evidence="1" id="KW-0812">Transmembrane</keyword>
<protein>
    <submittedName>
        <fullName evidence="3">CPBP family intramembrane metalloprotease</fullName>
    </submittedName>
</protein>
<dbReference type="PANTHER" id="PTHR35797">
    <property type="entry name" value="PROTEASE-RELATED"/>
    <property type="match status" value="1"/>
</dbReference>